<reference evidence="2" key="1">
    <citation type="journal article" date="2017" name="Nat. Microbiol.">
        <title>Global analysis of biosynthetic gene clusters reveals vast potential of secondary metabolite production in Penicillium species.</title>
        <authorList>
            <person name="Nielsen J.C."/>
            <person name="Grijseels S."/>
            <person name="Prigent S."/>
            <person name="Ji B."/>
            <person name="Dainat J."/>
            <person name="Nielsen K.F."/>
            <person name="Frisvad J.C."/>
            <person name="Workman M."/>
            <person name="Nielsen J."/>
        </authorList>
    </citation>
    <scope>NUCLEOTIDE SEQUENCE [LARGE SCALE GENOMIC DNA]</scope>
    <source>
        <strain evidence="2">IBT 31321</strain>
    </source>
</reference>
<dbReference type="EMBL" id="MDDG01000001">
    <property type="protein sequence ID" value="OQE47189.1"/>
    <property type="molecule type" value="Genomic_DNA"/>
</dbReference>
<evidence type="ECO:0000313" key="2">
    <source>
        <dbReference type="Proteomes" id="UP000191500"/>
    </source>
</evidence>
<protein>
    <submittedName>
        <fullName evidence="1">Uncharacterized protein</fullName>
    </submittedName>
</protein>
<dbReference type="SUPFAM" id="SSF81901">
    <property type="entry name" value="HCP-like"/>
    <property type="match status" value="1"/>
</dbReference>
<dbReference type="Proteomes" id="UP000191500">
    <property type="component" value="Unassembled WGS sequence"/>
</dbReference>
<proteinExistence type="predicted"/>
<dbReference type="STRING" id="36646.A0A1V6V9M2"/>
<gene>
    <name evidence="1" type="ORF">PENCOP_c001G00159</name>
</gene>
<accession>A0A1V6V9M2</accession>
<dbReference type="Gene3D" id="1.25.40.10">
    <property type="entry name" value="Tetratricopeptide repeat domain"/>
    <property type="match status" value="1"/>
</dbReference>
<dbReference type="AlphaFoldDB" id="A0A1V6V9M2"/>
<keyword evidence="2" id="KW-1185">Reference proteome</keyword>
<organism evidence="1 2">
    <name type="scientific">Penicillium coprophilum</name>
    <dbReference type="NCBI Taxonomy" id="36646"/>
    <lineage>
        <taxon>Eukaryota</taxon>
        <taxon>Fungi</taxon>
        <taxon>Dikarya</taxon>
        <taxon>Ascomycota</taxon>
        <taxon>Pezizomycotina</taxon>
        <taxon>Eurotiomycetes</taxon>
        <taxon>Eurotiomycetidae</taxon>
        <taxon>Eurotiales</taxon>
        <taxon>Aspergillaceae</taxon>
        <taxon>Penicillium</taxon>
    </lineage>
</organism>
<comment type="caution">
    <text evidence="1">The sequence shown here is derived from an EMBL/GenBank/DDBJ whole genome shotgun (WGS) entry which is preliminary data.</text>
</comment>
<evidence type="ECO:0000313" key="1">
    <source>
        <dbReference type="EMBL" id="OQE47189.1"/>
    </source>
</evidence>
<name>A0A1V6V9M2_9EURO</name>
<dbReference type="InterPro" id="IPR011990">
    <property type="entry name" value="TPR-like_helical_dom_sf"/>
</dbReference>
<sequence>MSEQPRGEIPDLQNFNQRKPTHLTNLHHFPSALFPMARPLASPLQWRQLHQALSSKAYASRHGAQACTARAVTNSNTTILKRPFHTTPSRSAIRPSRKAPSVRKQLRNDDVFEGPGGLKLDRDGFWNAYCGAHVEPTMVEFKQFTRQLYERFTHVMPPGVNMATFASVGEQLIRLSHSQGPSASLVRSISIDVDAVYRIAIILGELQTGRYIYQWALTGCAKANSRRALVDLVSRYMQTKNVDIYRDNEYIARVRDLALKDEFPHAIMLYAELLIWRGENAQAARLLEQKILPYLQPTRIRPPHWEDIMLVDKFDSPWRMYAVAVEKERGLEGIQSATRRAALEFHDPVAMTDYAVTVLETEALDKYETYESFMAAAALAGHSPACFYLANYYYRISQGEFTTEAERNAKQREEANASRNTWLRPFEPITNWVYTVFNQPMDRKTYRMLAMDWYELAFDKGNNEAGYILAMLFREDGDMEKSREIYDLTAKRGLPTSLSKKSLVEMKDKWEDRTFNPGLPPKLLMIT</sequence>